<organism evidence="1 2">
    <name type="scientific">Miscanthus lutarioriparius</name>
    <dbReference type="NCBI Taxonomy" id="422564"/>
    <lineage>
        <taxon>Eukaryota</taxon>
        <taxon>Viridiplantae</taxon>
        <taxon>Streptophyta</taxon>
        <taxon>Embryophyta</taxon>
        <taxon>Tracheophyta</taxon>
        <taxon>Spermatophyta</taxon>
        <taxon>Magnoliopsida</taxon>
        <taxon>Liliopsida</taxon>
        <taxon>Poales</taxon>
        <taxon>Poaceae</taxon>
        <taxon>PACMAD clade</taxon>
        <taxon>Panicoideae</taxon>
        <taxon>Andropogonodae</taxon>
        <taxon>Andropogoneae</taxon>
        <taxon>Saccharinae</taxon>
        <taxon>Miscanthus</taxon>
    </lineage>
</organism>
<name>A0A811M846_9POAL</name>
<gene>
    <name evidence="1" type="ORF">NCGR_LOCUS1197</name>
</gene>
<dbReference type="Proteomes" id="UP000604825">
    <property type="component" value="Unassembled WGS sequence"/>
</dbReference>
<dbReference type="AlphaFoldDB" id="A0A811M846"/>
<sequence>MAWRPGAGARGGAAEGGGGTAALDAGCGAAKGGGRTTRVQVDGALAWSRLEGTDEPRTVATRESRVRCRRGRGCSVLGKAGAGTRVDVDFGMLG</sequence>
<dbReference type="EMBL" id="CAJGYO010000001">
    <property type="protein sequence ID" value="CAD6202960.1"/>
    <property type="molecule type" value="Genomic_DNA"/>
</dbReference>
<accession>A0A811M846</accession>
<evidence type="ECO:0000313" key="2">
    <source>
        <dbReference type="Proteomes" id="UP000604825"/>
    </source>
</evidence>
<reference evidence="1" key="1">
    <citation type="submission" date="2020-10" db="EMBL/GenBank/DDBJ databases">
        <authorList>
            <person name="Han B."/>
            <person name="Lu T."/>
            <person name="Zhao Q."/>
            <person name="Huang X."/>
            <person name="Zhao Y."/>
        </authorList>
    </citation>
    <scope>NUCLEOTIDE SEQUENCE</scope>
</reference>
<comment type="caution">
    <text evidence="1">The sequence shown here is derived from an EMBL/GenBank/DDBJ whole genome shotgun (WGS) entry which is preliminary data.</text>
</comment>
<protein>
    <submittedName>
        <fullName evidence="1">Uncharacterized protein</fullName>
    </submittedName>
</protein>
<evidence type="ECO:0000313" key="1">
    <source>
        <dbReference type="EMBL" id="CAD6202960.1"/>
    </source>
</evidence>
<keyword evidence="2" id="KW-1185">Reference proteome</keyword>
<proteinExistence type="predicted"/>